<evidence type="ECO:0000256" key="5">
    <source>
        <dbReference type="SAM" id="MobiDB-lite"/>
    </source>
</evidence>
<dbReference type="PANTHER" id="PTHR10851:SF0">
    <property type="entry name" value="PYRIDOXINE-5'-PHOSPHATE OXIDASE"/>
    <property type="match status" value="1"/>
</dbReference>
<evidence type="ECO:0000256" key="3">
    <source>
        <dbReference type="ARBA" id="ARBA00022643"/>
    </source>
</evidence>
<comment type="cofactor">
    <cofactor evidence="1">
        <name>FMN</name>
        <dbReference type="ChEBI" id="CHEBI:58210"/>
    </cofactor>
</comment>
<evidence type="ECO:0000313" key="7">
    <source>
        <dbReference type="EMBL" id="TCW24977.1"/>
    </source>
</evidence>
<feature type="region of interest" description="Disordered" evidence="5">
    <location>
        <begin position="1"/>
        <end position="21"/>
    </location>
</feature>
<dbReference type="EMBL" id="SMCX01000005">
    <property type="protein sequence ID" value="TCW24977.1"/>
    <property type="molecule type" value="Genomic_DNA"/>
</dbReference>
<dbReference type="AlphaFoldDB" id="A0A4R3ZW80"/>
<keyword evidence="2" id="KW-0285">Flavoprotein</keyword>
<dbReference type="InterPro" id="IPR012349">
    <property type="entry name" value="Split_barrel_FMN-bd"/>
</dbReference>
<reference evidence="7 8" key="1">
    <citation type="submission" date="2019-03" db="EMBL/GenBank/DDBJ databases">
        <title>Root nodule microbial communities of legume samples collected from USA, Mexico and Botswana.</title>
        <authorList>
            <person name="Hirsch A."/>
        </authorList>
    </citation>
    <scope>NUCLEOTIDE SEQUENCE [LARGE SCALE GENOMIC DNA]</scope>
    <source>
        <strain evidence="7 8">55</strain>
    </source>
</reference>
<sequence length="217" mass="23343">MTAAEAPDVTPDVTPDVAPDVAPVVTMPGPTDDPLEAMVAWLAIDPADPPLGVLATVGPDGTPHGRHLLVSGVTTEGPTFHTDSRSQKARDLAADPRATLVVIAADRSRQLTVTGIAEPTDRAEKVQSYDARSDYLKLLAWTNDDATAELGPPGRRRVWAAALDRLGPSPALPPETWLGMRIRPETVTFWAAGRDEPSHRRRFVSDGQRWRAVELPG</sequence>
<dbReference type="Gene3D" id="2.30.110.10">
    <property type="entry name" value="Electron Transport, Fmn-binding Protein, Chain A"/>
    <property type="match status" value="1"/>
</dbReference>
<dbReference type="InterPro" id="IPR000659">
    <property type="entry name" value="Pyridox_Oxase"/>
</dbReference>
<evidence type="ECO:0000259" key="6">
    <source>
        <dbReference type="Pfam" id="PF01243"/>
    </source>
</evidence>
<dbReference type="GO" id="GO:0010181">
    <property type="term" value="F:FMN binding"/>
    <property type="evidence" value="ECO:0007669"/>
    <property type="project" value="InterPro"/>
</dbReference>
<protein>
    <submittedName>
        <fullName evidence="7">Pyridoxamine 5'-phosphate oxidase</fullName>
    </submittedName>
</protein>
<dbReference type="GO" id="GO:0004733">
    <property type="term" value="F:pyridoxamine phosphate oxidase activity"/>
    <property type="evidence" value="ECO:0007669"/>
    <property type="project" value="InterPro"/>
</dbReference>
<dbReference type="SUPFAM" id="SSF50475">
    <property type="entry name" value="FMN-binding split barrel"/>
    <property type="match status" value="1"/>
</dbReference>
<evidence type="ECO:0000256" key="1">
    <source>
        <dbReference type="ARBA" id="ARBA00001917"/>
    </source>
</evidence>
<dbReference type="GO" id="GO:0008615">
    <property type="term" value="P:pyridoxine biosynthetic process"/>
    <property type="evidence" value="ECO:0007669"/>
    <property type="project" value="InterPro"/>
</dbReference>
<keyword evidence="3" id="KW-0288">FMN</keyword>
<name>A0A4R3ZW80_9ACTN</name>
<comment type="caution">
    <text evidence="7">The sequence shown here is derived from an EMBL/GenBank/DDBJ whole genome shotgun (WGS) entry which is preliminary data.</text>
</comment>
<proteinExistence type="predicted"/>
<dbReference type="InterPro" id="IPR011576">
    <property type="entry name" value="Pyridox_Oxase_N"/>
</dbReference>
<keyword evidence="4" id="KW-0560">Oxidoreductase</keyword>
<evidence type="ECO:0000256" key="2">
    <source>
        <dbReference type="ARBA" id="ARBA00022630"/>
    </source>
</evidence>
<dbReference type="GeneID" id="89531593"/>
<organism evidence="7 8">
    <name type="scientific">Dietzia cinnamea</name>
    <dbReference type="NCBI Taxonomy" id="321318"/>
    <lineage>
        <taxon>Bacteria</taxon>
        <taxon>Bacillati</taxon>
        <taxon>Actinomycetota</taxon>
        <taxon>Actinomycetes</taxon>
        <taxon>Mycobacteriales</taxon>
        <taxon>Dietziaceae</taxon>
        <taxon>Dietzia</taxon>
    </lineage>
</organism>
<evidence type="ECO:0000256" key="4">
    <source>
        <dbReference type="ARBA" id="ARBA00023002"/>
    </source>
</evidence>
<dbReference type="Pfam" id="PF01243">
    <property type="entry name" value="PNPOx_N"/>
    <property type="match status" value="1"/>
</dbReference>
<feature type="domain" description="Pyridoxamine 5'-phosphate oxidase N-terminal" evidence="6">
    <location>
        <begin position="48"/>
        <end position="161"/>
    </location>
</feature>
<dbReference type="Proteomes" id="UP000295805">
    <property type="component" value="Unassembled WGS sequence"/>
</dbReference>
<accession>A0A4R3ZW80</accession>
<dbReference type="PANTHER" id="PTHR10851">
    <property type="entry name" value="PYRIDOXINE-5-PHOSPHATE OXIDASE"/>
    <property type="match status" value="1"/>
</dbReference>
<evidence type="ECO:0000313" key="8">
    <source>
        <dbReference type="Proteomes" id="UP000295805"/>
    </source>
</evidence>
<gene>
    <name evidence="7" type="ORF">EDD19_10535</name>
</gene>
<dbReference type="RefSeq" id="WP_131885349.1">
    <property type="nucleotide sequence ID" value="NZ_CP143053.1"/>
</dbReference>